<comment type="caution">
    <text evidence="21">The sequence shown here is derived from an EMBL/GenBank/DDBJ whole genome shotgun (WGS) entry which is preliminary data.</text>
</comment>
<comment type="subcellular location">
    <subcellularLocation>
        <location evidence="3 19">Cytoplasm</location>
    </subcellularLocation>
</comment>
<evidence type="ECO:0000256" key="8">
    <source>
        <dbReference type="ARBA" id="ARBA00022618"/>
    </source>
</evidence>
<evidence type="ECO:0000256" key="3">
    <source>
        <dbReference type="ARBA" id="ARBA00004496"/>
    </source>
</evidence>
<dbReference type="HAMAP" id="MF_00037">
    <property type="entry name" value="MurB"/>
    <property type="match status" value="1"/>
</dbReference>
<dbReference type="NCBIfam" id="NF010478">
    <property type="entry name" value="PRK13903.1"/>
    <property type="match status" value="1"/>
</dbReference>
<evidence type="ECO:0000256" key="16">
    <source>
        <dbReference type="ARBA" id="ARBA00023316"/>
    </source>
</evidence>
<keyword evidence="15 19" id="KW-0131">Cell cycle</keyword>
<evidence type="ECO:0000256" key="10">
    <source>
        <dbReference type="ARBA" id="ARBA00022827"/>
    </source>
</evidence>
<keyword evidence="8 19" id="KW-0132">Cell division</keyword>
<dbReference type="EC" id="1.3.1.98" evidence="5 19"/>
<dbReference type="EMBL" id="JMFG01000001">
    <property type="protein sequence ID" value="KDA55051.1"/>
    <property type="molecule type" value="Genomic_DNA"/>
</dbReference>
<dbReference type="AlphaFoldDB" id="A0A062Y3P3"/>
<dbReference type="GO" id="GO:0051301">
    <property type="term" value="P:cell division"/>
    <property type="evidence" value="ECO:0007669"/>
    <property type="project" value="UniProtKB-KW"/>
</dbReference>
<evidence type="ECO:0000256" key="5">
    <source>
        <dbReference type="ARBA" id="ARBA00012518"/>
    </source>
</evidence>
<evidence type="ECO:0000256" key="13">
    <source>
        <dbReference type="ARBA" id="ARBA00022984"/>
    </source>
</evidence>
<dbReference type="PANTHER" id="PTHR21071:SF4">
    <property type="entry name" value="UDP-N-ACETYLENOLPYRUVOYLGLUCOSAMINE REDUCTASE"/>
    <property type="match status" value="1"/>
</dbReference>
<dbReference type="PANTHER" id="PTHR21071">
    <property type="entry name" value="UDP-N-ACETYLENOLPYRUVOYLGLUCOSAMINE REDUCTASE"/>
    <property type="match status" value="1"/>
</dbReference>
<evidence type="ECO:0000256" key="19">
    <source>
        <dbReference type="HAMAP-Rule" id="MF_00037"/>
    </source>
</evidence>
<evidence type="ECO:0000313" key="21">
    <source>
        <dbReference type="EMBL" id="KDA55051.1"/>
    </source>
</evidence>
<proteinExistence type="inferred from homology"/>
<keyword evidence="7 19" id="KW-0963">Cytoplasm</keyword>
<dbReference type="InterPro" id="IPR003170">
    <property type="entry name" value="MurB"/>
</dbReference>
<dbReference type="GO" id="GO:0071555">
    <property type="term" value="P:cell wall organization"/>
    <property type="evidence" value="ECO:0007669"/>
    <property type="project" value="UniProtKB-KW"/>
</dbReference>
<dbReference type="InterPro" id="IPR016167">
    <property type="entry name" value="FAD-bd_PCMH_sub1"/>
</dbReference>
<evidence type="ECO:0000256" key="11">
    <source>
        <dbReference type="ARBA" id="ARBA00022857"/>
    </source>
</evidence>
<dbReference type="Gene3D" id="3.30.465.10">
    <property type="match status" value="1"/>
</dbReference>
<dbReference type="Gene3D" id="3.30.43.10">
    <property type="entry name" value="Uridine Diphospho-n-acetylenolpyruvylglucosamine Reductase, domain 2"/>
    <property type="match status" value="1"/>
</dbReference>
<comment type="cofactor">
    <cofactor evidence="1 19">
        <name>FAD</name>
        <dbReference type="ChEBI" id="CHEBI:57692"/>
    </cofactor>
</comment>
<evidence type="ECO:0000259" key="20">
    <source>
        <dbReference type="PROSITE" id="PS51387"/>
    </source>
</evidence>
<protein>
    <recommendedName>
        <fullName evidence="6 19">UDP-N-acetylenolpyruvoylglucosamine reductase</fullName>
        <ecNumber evidence="5 19">1.3.1.98</ecNumber>
    </recommendedName>
    <alternativeName>
        <fullName evidence="17 19">UDP-N-acetylmuramate dehydrogenase</fullName>
    </alternativeName>
</protein>
<evidence type="ECO:0000256" key="14">
    <source>
        <dbReference type="ARBA" id="ARBA00023002"/>
    </source>
</evidence>
<dbReference type="InterPro" id="IPR011601">
    <property type="entry name" value="MurB_C"/>
</dbReference>
<dbReference type="Gene3D" id="3.90.78.10">
    <property type="entry name" value="UDP-N-acetylenolpyruvoylglucosamine reductase, C-terminal domain"/>
    <property type="match status" value="1"/>
</dbReference>
<evidence type="ECO:0000256" key="2">
    <source>
        <dbReference type="ARBA" id="ARBA00003921"/>
    </source>
</evidence>
<feature type="active site" evidence="19">
    <location>
        <position position="168"/>
    </location>
</feature>
<dbReference type="GO" id="GO:0008360">
    <property type="term" value="P:regulation of cell shape"/>
    <property type="evidence" value="ECO:0007669"/>
    <property type="project" value="UniProtKB-KW"/>
</dbReference>
<keyword evidence="14 19" id="KW-0560">Oxidoreductase</keyword>
<dbReference type="RefSeq" id="WP_053334670.1">
    <property type="nucleotide sequence ID" value="NZ_JMFG01000001.1"/>
</dbReference>
<dbReference type="InterPro" id="IPR036635">
    <property type="entry name" value="MurB_C_sf"/>
</dbReference>
<dbReference type="Pfam" id="PF01565">
    <property type="entry name" value="FAD_binding_4"/>
    <property type="match status" value="1"/>
</dbReference>
<keyword evidence="12 19" id="KW-0133">Cell shape</keyword>
<dbReference type="GO" id="GO:0009252">
    <property type="term" value="P:peptidoglycan biosynthetic process"/>
    <property type="evidence" value="ECO:0007669"/>
    <property type="project" value="UniProtKB-UniRule"/>
</dbReference>
<feature type="active site" evidence="19">
    <location>
        <position position="347"/>
    </location>
</feature>
<dbReference type="InterPro" id="IPR016166">
    <property type="entry name" value="FAD-bd_PCMH"/>
</dbReference>
<reference evidence="21 22" key="1">
    <citation type="submission" date="2014-04" db="EMBL/GenBank/DDBJ databases">
        <title>The Genome Sequence of Thermoanaerobaculum aquaticum MP-01, The First Cultivated Group 23 Acidobacterium.</title>
        <authorList>
            <person name="Stamps B.W."/>
            <person name="Losey N.A."/>
            <person name="Lawson P.A."/>
            <person name="Stevenson B.S."/>
        </authorList>
    </citation>
    <scope>NUCLEOTIDE SEQUENCE [LARGE SCALE GENOMIC DNA]</scope>
    <source>
        <strain evidence="21 22">MP-01</strain>
    </source>
</reference>
<evidence type="ECO:0000313" key="22">
    <source>
        <dbReference type="Proteomes" id="UP000027284"/>
    </source>
</evidence>
<dbReference type="GO" id="GO:0008762">
    <property type="term" value="F:UDP-N-acetylmuramate dehydrogenase activity"/>
    <property type="evidence" value="ECO:0007669"/>
    <property type="project" value="UniProtKB-UniRule"/>
</dbReference>
<sequence length="365" mass="39469">MRIPASVTRNQPLASFTTLELGGPAEFFCQPLTQEELKEVCAWAKGIGLPVTVLAGGSNVVIADGGVSGLVLRVAWQGLEVEKREETVTVIAQAGTPLDEVVALSVAEGWAGLECLSGIPGSVGATPVQNVGAYGQEVAECILWVEVFQREHLTFQRLPHEACSFAYRSSIFRGQRQWIITRVAFRLSPQGEPTLRYPELAELFRGSARPSLAEVRQAVLSLRQKKGMVLTPGLPESRTVGSFFKNPVLSLEAFERLKTRLWEQGVLPFPQEPPNFAVPAGIKVPAAWLVEQAGFPKGTRRGPVGVSPLHALSLVHWGGGTAEALVAFASEIQRAVKQAFGITLEPEPVFLGFSQDLPLERATCL</sequence>
<dbReference type="UniPathway" id="UPA00219"/>
<dbReference type="Pfam" id="PF02873">
    <property type="entry name" value="MurB_C"/>
    <property type="match status" value="1"/>
</dbReference>
<dbReference type="STRING" id="1312852.EG19_00060"/>
<gene>
    <name evidence="19" type="primary">murB</name>
    <name evidence="21" type="ORF">EG19_00060</name>
</gene>
<evidence type="ECO:0000256" key="17">
    <source>
        <dbReference type="ARBA" id="ARBA00031026"/>
    </source>
</evidence>
<comment type="pathway">
    <text evidence="4 19">Cell wall biogenesis; peptidoglycan biosynthesis.</text>
</comment>
<dbReference type="Proteomes" id="UP000027284">
    <property type="component" value="Unassembled WGS sequence"/>
</dbReference>
<dbReference type="InterPro" id="IPR006094">
    <property type="entry name" value="Oxid_FAD_bind_N"/>
</dbReference>
<evidence type="ECO:0000256" key="1">
    <source>
        <dbReference type="ARBA" id="ARBA00001974"/>
    </source>
</evidence>
<dbReference type="SUPFAM" id="SSF56194">
    <property type="entry name" value="Uridine diphospho-N-Acetylenolpyruvylglucosamine reductase, MurB, C-terminal domain"/>
    <property type="match status" value="1"/>
</dbReference>
<evidence type="ECO:0000256" key="4">
    <source>
        <dbReference type="ARBA" id="ARBA00004752"/>
    </source>
</evidence>
<evidence type="ECO:0000256" key="18">
    <source>
        <dbReference type="ARBA" id="ARBA00048914"/>
    </source>
</evidence>
<dbReference type="GO" id="GO:0005829">
    <property type="term" value="C:cytosol"/>
    <property type="evidence" value="ECO:0007669"/>
    <property type="project" value="TreeGrafter"/>
</dbReference>
<dbReference type="OrthoDB" id="9804753at2"/>
<name>A0A062Y3P3_9BACT</name>
<evidence type="ECO:0000256" key="9">
    <source>
        <dbReference type="ARBA" id="ARBA00022630"/>
    </source>
</evidence>
<comment type="function">
    <text evidence="2 19">Cell wall formation.</text>
</comment>
<keyword evidence="9 19" id="KW-0285">Flavoprotein</keyword>
<organism evidence="21 22">
    <name type="scientific">Thermoanaerobaculum aquaticum</name>
    <dbReference type="NCBI Taxonomy" id="1312852"/>
    <lineage>
        <taxon>Bacteria</taxon>
        <taxon>Pseudomonadati</taxon>
        <taxon>Acidobacteriota</taxon>
        <taxon>Thermoanaerobaculia</taxon>
        <taxon>Thermoanaerobaculales</taxon>
        <taxon>Thermoanaerobaculaceae</taxon>
        <taxon>Thermoanaerobaculum</taxon>
    </lineage>
</organism>
<keyword evidence="13 19" id="KW-0573">Peptidoglycan synthesis</keyword>
<dbReference type="GO" id="GO:0071949">
    <property type="term" value="F:FAD binding"/>
    <property type="evidence" value="ECO:0007669"/>
    <property type="project" value="InterPro"/>
</dbReference>
<keyword evidence="10 19" id="KW-0274">FAD</keyword>
<accession>A0A062Y3P3</accession>
<dbReference type="NCBIfam" id="TIGR00179">
    <property type="entry name" value="murB"/>
    <property type="match status" value="1"/>
</dbReference>
<keyword evidence="16 19" id="KW-0961">Cell wall biogenesis/degradation</keyword>
<evidence type="ECO:0000256" key="7">
    <source>
        <dbReference type="ARBA" id="ARBA00022490"/>
    </source>
</evidence>
<dbReference type="SUPFAM" id="SSF56176">
    <property type="entry name" value="FAD-binding/transporter-associated domain-like"/>
    <property type="match status" value="1"/>
</dbReference>
<dbReference type="InterPro" id="IPR016169">
    <property type="entry name" value="FAD-bd_PCMH_sub2"/>
</dbReference>
<dbReference type="InterPro" id="IPR036318">
    <property type="entry name" value="FAD-bd_PCMH-like_sf"/>
</dbReference>
<evidence type="ECO:0000256" key="12">
    <source>
        <dbReference type="ARBA" id="ARBA00022960"/>
    </source>
</evidence>
<keyword evidence="11 19" id="KW-0521">NADP</keyword>
<feature type="active site" description="Proton donor" evidence="19">
    <location>
        <position position="242"/>
    </location>
</feature>
<feature type="domain" description="FAD-binding PCMH-type" evidence="20">
    <location>
        <begin position="20"/>
        <end position="190"/>
    </location>
</feature>
<evidence type="ECO:0000256" key="15">
    <source>
        <dbReference type="ARBA" id="ARBA00023306"/>
    </source>
</evidence>
<keyword evidence="22" id="KW-1185">Reference proteome</keyword>
<dbReference type="PROSITE" id="PS51387">
    <property type="entry name" value="FAD_PCMH"/>
    <property type="match status" value="1"/>
</dbReference>
<evidence type="ECO:0000256" key="6">
    <source>
        <dbReference type="ARBA" id="ARBA00015188"/>
    </source>
</evidence>
<comment type="similarity">
    <text evidence="19">Belongs to the MurB family.</text>
</comment>
<comment type="catalytic activity">
    <reaction evidence="18 19">
        <text>UDP-N-acetyl-alpha-D-muramate + NADP(+) = UDP-N-acetyl-3-O-(1-carboxyvinyl)-alpha-D-glucosamine + NADPH + H(+)</text>
        <dbReference type="Rhea" id="RHEA:12248"/>
        <dbReference type="ChEBI" id="CHEBI:15378"/>
        <dbReference type="ChEBI" id="CHEBI:57783"/>
        <dbReference type="ChEBI" id="CHEBI:58349"/>
        <dbReference type="ChEBI" id="CHEBI:68483"/>
        <dbReference type="ChEBI" id="CHEBI:70757"/>
        <dbReference type="EC" id="1.3.1.98"/>
    </reaction>
</comment>